<evidence type="ECO:0000313" key="3">
    <source>
        <dbReference type="EMBL" id="KAH0556837.1"/>
    </source>
</evidence>
<feature type="transmembrane region" description="Helical" evidence="2">
    <location>
        <begin position="182"/>
        <end position="201"/>
    </location>
</feature>
<dbReference type="AlphaFoldDB" id="A0A9P8RMC2"/>
<keyword evidence="4" id="KW-1185">Reference proteome</keyword>
<feature type="transmembrane region" description="Helical" evidence="2">
    <location>
        <begin position="55"/>
        <end position="78"/>
    </location>
</feature>
<feature type="transmembrane region" description="Helical" evidence="2">
    <location>
        <begin position="30"/>
        <end position="49"/>
    </location>
</feature>
<feature type="compositionally biased region" description="Basic and acidic residues" evidence="1">
    <location>
        <begin position="1"/>
        <end position="10"/>
    </location>
</feature>
<keyword evidence="2" id="KW-1133">Transmembrane helix</keyword>
<proteinExistence type="predicted"/>
<reference evidence="3" key="1">
    <citation type="submission" date="2021-03" db="EMBL/GenBank/DDBJ databases">
        <title>Comparative genomics and phylogenomic investigation of the class Geoglossomycetes provide insights into ecological specialization and systematics.</title>
        <authorList>
            <person name="Melie T."/>
            <person name="Pirro S."/>
            <person name="Miller A.N."/>
            <person name="Quandt A."/>
        </authorList>
    </citation>
    <scope>NUCLEOTIDE SEQUENCE</scope>
    <source>
        <strain evidence="3">CAQ_001_2017</strain>
    </source>
</reference>
<keyword evidence="2" id="KW-0472">Membrane</keyword>
<evidence type="ECO:0000256" key="2">
    <source>
        <dbReference type="SAM" id="Phobius"/>
    </source>
</evidence>
<protein>
    <submittedName>
        <fullName evidence="3">Uncharacterized protein</fullName>
    </submittedName>
</protein>
<name>A0A9P8RMC2_9PEZI</name>
<dbReference type="EMBL" id="JAGHQM010000996">
    <property type="protein sequence ID" value="KAH0556837.1"/>
    <property type="molecule type" value="Genomic_DNA"/>
</dbReference>
<organism evidence="3 4">
    <name type="scientific">Trichoglossum hirsutum</name>
    <dbReference type="NCBI Taxonomy" id="265104"/>
    <lineage>
        <taxon>Eukaryota</taxon>
        <taxon>Fungi</taxon>
        <taxon>Dikarya</taxon>
        <taxon>Ascomycota</taxon>
        <taxon>Pezizomycotina</taxon>
        <taxon>Geoglossomycetes</taxon>
        <taxon>Geoglossales</taxon>
        <taxon>Geoglossaceae</taxon>
        <taxon>Trichoglossum</taxon>
    </lineage>
</organism>
<feature type="region of interest" description="Disordered" evidence="1">
    <location>
        <begin position="101"/>
        <end position="126"/>
    </location>
</feature>
<feature type="transmembrane region" description="Helical" evidence="2">
    <location>
        <begin position="207"/>
        <end position="227"/>
    </location>
</feature>
<keyword evidence="2" id="KW-0812">Transmembrane</keyword>
<dbReference type="Proteomes" id="UP000750711">
    <property type="component" value="Unassembled WGS sequence"/>
</dbReference>
<evidence type="ECO:0000313" key="4">
    <source>
        <dbReference type="Proteomes" id="UP000750711"/>
    </source>
</evidence>
<feature type="region of interest" description="Disordered" evidence="1">
    <location>
        <begin position="1"/>
        <end position="22"/>
    </location>
</feature>
<comment type="caution">
    <text evidence="3">The sequence shown here is derived from an EMBL/GenBank/DDBJ whole genome shotgun (WGS) entry which is preliminary data.</text>
</comment>
<evidence type="ECO:0000256" key="1">
    <source>
        <dbReference type="SAM" id="MobiDB-lite"/>
    </source>
</evidence>
<accession>A0A9P8RMC2</accession>
<gene>
    <name evidence="3" type="ORF">GP486_005371</name>
</gene>
<sequence>MRRVKERVSRDQSSGEGDPSPRHGKRWVQFNAFFMFLMLCGMMVVMGVSQGSAVVTAWCNCSFWMFGWWFSASVNTAFSTYCNQPFRKVWRIRATAIQPNNKQVEDSKAPRLQSTPGEHPIHHLPKDTADGIRHLILHKSPPKGTKLRYAPPHAVEQSSLRNNPHSFCILLTVRGVPRSRMFLRQISRVLTLVVFVASTGWLSSVMLLPAVVVIMLVTAVTASALLARFGTEAIIRSFVRLDACVHLPVASDHNAADLLARIIAVRGVRFELDGLLVLDGV</sequence>
<feature type="non-terminal residue" evidence="3">
    <location>
        <position position="281"/>
    </location>
</feature>